<dbReference type="Gene3D" id="1.10.287.130">
    <property type="match status" value="1"/>
</dbReference>
<evidence type="ECO:0000256" key="4">
    <source>
        <dbReference type="ARBA" id="ARBA00023015"/>
    </source>
</evidence>
<evidence type="ECO:0000256" key="7">
    <source>
        <dbReference type="PROSITE-ProRule" id="PRU00169"/>
    </source>
</evidence>
<evidence type="ECO:0000256" key="1">
    <source>
        <dbReference type="ARBA" id="ARBA00000085"/>
    </source>
</evidence>
<protein>
    <recommendedName>
        <fullName evidence="2">histidine kinase</fullName>
        <ecNumber evidence="2">2.7.13.3</ecNumber>
    </recommendedName>
</protein>
<dbReference type="InterPro" id="IPR011123">
    <property type="entry name" value="Y_Y_Y"/>
</dbReference>
<dbReference type="Gene3D" id="3.30.565.10">
    <property type="entry name" value="Histidine kinase-like ATPase, C-terminal domain"/>
    <property type="match status" value="1"/>
</dbReference>
<organism evidence="12 13">
    <name type="scientific">Pontibacter ummariensis</name>
    <dbReference type="NCBI Taxonomy" id="1610492"/>
    <lineage>
        <taxon>Bacteria</taxon>
        <taxon>Pseudomonadati</taxon>
        <taxon>Bacteroidota</taxon>
        <taxon>Cytophagia</taxon>
        <taxon>Cytophagales</taxon>
        <taxon>Hymenobacteraceae</taxon>
        <taxon>Pontibacter</taxon>
    </lineage>
</organism>
<feature type="signal peptide" evidence="8">
    <location>
        <begin position="1"/>
        <end position="26"/>
    </location>
</feature>
<dbReference type="Pfam" id="PF07494">
    <property type="entry name" value="Reg_prop"/>
    <property type="match status" value="5"/>
</dbReference>
<dbReference type="SUPFAM" id="SSF46689">
    <property type="entry name" value="Homeodomain-like"/>
    <property type="match status" value="1"/>
</dbReference>
<dbReference type="RefSeq" id="WP_089321153.1">
    <property type="nucleotide sequence ID" value="NZ_FZOQ01000025.1"/>
</dbReference>
<dbReference type="EC" id="2.7.13.3" evidence="2"/>
<keyword evidence="12" id="KW-0418">Kinase</keyword>
<dbReference type="InterPro" id="IPR036890">
    <property type="entry name" value="HATPase_C_sf"/>
</dbReference>
<dbReference type="InterPro" id="IPR003961">
    <property type="entry name" value="FN3_dom"/>
</dbReference>
<comment type="catalytic activity">
    <reaction evidence="1">
        <text>ATP + protein L-histidine = ADP + protein N-phospho-L-histidine.</text>
        <dbReference type="EC" id="2.7.13.3"/>
    </reaction>
</comment>
<dbReference type="GO" id="GO:0003700">
    <property type="term" value="F:DNA-binding transcription factor activity"/>
    <property type="evidence" value="ECO:0007669"/>
    <property type="project" value="InterPro"/>
</dbReference>
<feature type="domain" description="Response regulatory" evidence="11">
    <location>
        <begin position="1116"/>
        <end position="1231"/>
    </location>
</feature>
<dbReference type="CDD" id="cd00063">
    <property type="entry name" value="FN3"/>
    <property type="match status" value="1"/>
</dbReference>
<dbReference type="InterPro" id="IPR013783">
    <property type="entry name" value="Ig-like_fold"/>
</dbReference>
<dbReference type="PANTHER" id="PTHR43547:SF2">
    <property type="entry name" value="HYBRID SIGNAL TRANSDUCTION HISTIDINE KINASE C"/>
    <property type="match status" value="1"/>
</dbReference>
<evidence type="ECO:0000259" key="9">
    <source>
        <dbReference type="PROSITE" id="PS01124"/>
    </source>
</evidence>
<dbReference type="SMART" id="SM00388">
    <property type="entry name" value="HisKA"/>
    <property type="match status" value="1"/>
</dbReference>
<dbReference type="Pfam" id="PF07495">
    <property type="entry name" value="Y_Y_Y"/>
    <property type="match status" value="1"/>
</dbReference>
<dbReference type="FunFam" id="3.40.50.2300:FF:000138">
    <property type="entry name" value="Two-component system sensor histidine kinase/response regulator"/>
    <property type="match status" value="1"/>
</dbReference>
<sequence>MNTYFTVNIKNKLLFLLLLLFSGASAQPGKMFSVDVELSNSLIYQVYQDSKGLVWVATEDGLNRYDGSKFTIYKHDQRNPASILNNYVRLLFEDSKGHLLVGYFNGLQLYDHATDSFRQIRLLPEDGKEADAHVLSITERENGEILIGTSGFGVFSLTFEGNQPVIQQRHQFIPAAIIDYLFEDREQRLWVATQDKGLFLIDRNGKTRHFRGIEAPSNTISGICQDRAGNVYVSSLSNGLFMYKESVGAFQQIPYPPSPELSISTMHMSRREGKLYLGTDGEGVKIYDLNSGTITEGNFNVATFNLLKSKVHSILEDQAGNLWLGIYQKGVLLLPANSSNFKYVGYKSVNHNTIGSNAVLSVHEDHEGTRWVGTDSDGLYAIDLDGEQIAHFDRTASPSSVPSSIMSIYEDSDQNLWLGSYLNGLAKLDRSTGKCDYITALRDEHNDPVERVYSILEDRHKTVWIGTMGAGLFSMDLRTQKLTHYYARPGASNTGVQNHLPSRWINCLLLTSKNKLYIGTYDGIGCLDLETKNFASTHGTNRLLQGSIIYALHEDPEGNIWIGTSQGLMRLEVETNKIKTYTMEDGLPSNVICAVKGDKAGRLWISTNYGVTKLDPKKNSFISYYANDGLQGNEFSKGAAYVDSKGQIIFGGINGITLFNPADIPDNPPTTGNDLNVRITGFYLHNQAVKKGMRSGPYAIVNAAVMEADSFHLSHKDNSFSMELSAMDFANPERITYQYSLQNEEWITLRPGTNTVNFTDLTPGTYRFRFRARNYSDYSDVREVTVVISPAWYFSPLAKFFYGLILAAVLLLVWLQVRHRLRTRQKMLEHQHAKQIIDAKLQFFINISHEIRTPMTLIISPLKKLISTDKDRDRQQTYLTMQHNAERILHLINQLMDIRKIDKGQMQLKFQKVEIVGFIRKLCAIFEEQSQTRNIGLHLHRSTEQLPVWVDPDYFDKAVLNVLSNAFKFTPDGGNIDIYLQTGEDDGAAGALRRYVELIVSDSGIGIPYHELKKVFECFYQVRTSHNHFAAGTGIGLSLTQSIVALHHGSIRAENNNGAQGCRFVMRFPLGKDHLKPEELMEPSLFVQASEPAVPALPAPVEGPEEFKVSSKTNMRVLVVDDDKEIRKYICRELSSEFHMTESANGKEALSAILEKAPHLIISDVMMPEMDGITLCRKIKQNVNVNHIPVVLLTAKAEEEDTLEGLGIGADAYMVKPFNIDILKKTVQNIIRNRDMLRNNFSGNQDQRDKVQKVAIKSADEKLLNKLLDIINRNMDNPALSVEMIAGEIGISRVHLHRKMKEITNQSTRDFIRNVRLQQAADLLSSKHLNISEVAFAVGFTSLASFSTAFKDLYGVPPTTYMESHLNQYENAVSN</sequence>
<evidence type="ECO:0000259" key="11">
    <source>
        <dbReference type="PROSITE" id="PS50110"/>
    </source>
</evidence>
<dbReference type="InterPro" id="IPR015943">
    <property type="entry name" value="WD40/YVTN_repeat-like_dom_sf"/>
</dbReference>
<keyword evidence="5" id="KW-0238">DNA-binding</keyword>
<dbReference type="PROSITE" id="PS50110">
    <property type="entry name" value="RESPONSE_REGULATORY"/>
    <property type="match status" value="1"/>
</dbReference>
<keyword evidence="12" id="KW-0808">Transferase</keyword>
<dbReference type="OrthoDB" id="9797097at2"/>
<dbReference type="InterPro" id="IPR018062">
    <property type="entry name" value="HTH_AraC-typ_CS"/>
</dbReference>
<dbReference type="SUPFAM" id="SSF55874">
    <property type="entry name" value="ATPase domain of HSP90 chaperone/DNA topoisomerase II/histidine kinase"/>
    <property type="match status" value="1"/>
</dbReference>
<feature type="domain" description="Histidine kinase" evidence="10">
    <location>
        <begin position="846"/>
        <end position="1072"/>
    </location>
</feature>
<dbReference type="SUPFAM" id="SSF47384">
    <property type="entry name" value="Homodimeric domain of signal transducing histidine kinase"/>
    <property type="match status" value="1"/>
</dbReference>
<dbReference type="InterPro" id="IPR036097">
    <property type="entry name" value="HisK_dim/P_sf"/>
</dbReference>
<evidence type="ECO:0000256" key="6">
    <source>
        <dbReference type="ARBA" id="ARBA00023163"/>
    </source>
</evidence>
<reference evidence="13" key="1">
    <citation type="submission" date="2017-06" db="EMBL/GenBank/DDBJ databases">
        <authorList>
            <person name="Varghese N."/>
            <person name="Submissions S."/>
        </authorList>
    </citation>
    <scope>NUCLEOTIDE SEQUENCE [LARGE SCALE GENOMIC DNA]</scope>
    <source>
        <strain evidence="13">NKM1</strain>
    </source>
</reference>
<dbReference type="PRINTS" id="PR00344">
    <property type="entry name" value="BCTRLSENSOR"/>
</dbReference>
<keyword evidence="3 7" id="KW-0597">Phosphoprotein</keyword>
<dbReference type="PROSITE" id="PS01124">
    <property type="entry name" value="HTH_ARAC_FAMILY_2"/>
    <property type="match status" value="1"/>
</dbReference>
<dbReference type="SMART" id="SM00342">
    <property type="entry name" value="HTH_ARAC"/>
    <property type="match status" value="1"/>
</dbReference>
<dbReference type="Pfam" id="PF12833">
    <property type="entry name" value="HTH_18"/>
    <property type="match status" value="1"/>
</dbReference>
<dbReference type="CDD" id="cd00082">
    <property type="entry name" value="HisKA"/>
    <property type="match status" value="1"/>
</dbReference>
<proteinExistence type="predicted"/>
<dbReference type="SUPFAM" id="SSF52172">
    <property type="entry name" value="CheY-like"/>
    <property type="match status" value="1"/>
</dbReference>
<dbReference type="SMART" id="SM00387">
    <property type="entry name" value="HATPase_c"/>
    <property type="match status" value="1"/>
</dbReference>
<evidence type="ECO:0000256" key="2">
    <source>
        <dbReference type="ARBA" id="ARBA00012438"/>
    </source>
</evidence>
<dbReference type="InterPro" id="IPR004358">
    <property type="entry name" value="Sig_transdc_His_kin-like_C"/>
</dbReference>
<dbReference type="Pfam" id="PF02518">
    <property type="entry name" value="HATPase_c"/>
    <property type="match status" value="1"/>
</dbReference>
<dbReference type="Gene3D" id="2.130.10.10">
    <property type="entry name" value="YVTN repeat-like/Quinoprotein amine dehydrogenase"/>
    <property type="match status" value="2"/>
</dbReference>
<dbReference type="Proteomes" id="UP000198432">
    <property type="component" value="Unassembled WGS sequence"/>
</dbReference>
<evidence type="ECO:0000256" key="5">
    <source>
        <dbReference type="ARBA" id="ARBA00023125"/>
    </source>
</evidence>
<dbReference type="Gene3D" id="3.40.50.2300">
    <property type="match status" value="1"/>
</dbReference>
<dbReference type="FunFam" id="1.10.287.130:FF:000045">
    <property type="entry name" value="Two-component system sensor histidine kinase/response regulator"/>
    <property type="match status" value="1"/>
</dbReference>
<dbReference type="GO" id="GO:0000155">
    <property type="term" value="F:phosphorelay sensor kinase activity"/>
    <property type="evidence" value="ECO:0007669"/>
    <property type="project" value="InterPro"/>
</dbReference>
<dbReference type="InterPro" id="IPR011110">
    <property type="entry name" value="Reg_prop"/>
</dbReference>
<dbReference type="SMART" id="SM00448">
    <property type="entry name" value="REC"/>
    <property type="match status" value="1"/>
</dbReference>
<dbReference type="InterPro" id="IPR003594">
    <property type="entry name" value="HATPase_dom"/>
</dbReference>
<evidence type="ECO:0000259" key="10">
    <source>
        <dbReference type="PROSITE" id="PS50109"/>
    </source>
</evidence>
<dbReference type="PROSITE" id="PS50109">
    <property type="entry name" value="HIS_KIN"/>
    <property type="match status" value="1"/>
</dbReference>
<dbReference type="InterPro" id="IPR003661">
    <property type="entry name" value="HisK_dim/P_dom"/>
</dbReference>
<feature type="chain" id="PRO_5012489592" description="histidine kinase" evidence="8">
    <location>
        <begin position="27"/>
        <end position="1375"/>
    </location>
</feature>
<dbReference type="Gene3D" id="2.60.40.10">
    <property type="entry name" value="Immunoglobulins"/>
    <property type="match status" value="1"/>
</dbReference>
<evidence type="ECO:0000256" key="3">
    <source>
        <dbReference type="ARBA" id="ARBA00022553"/>
    </source>
</evidence>
<keyword evidence="8" id="KW-0732">Signal</keyword>
<keyword evidence="6" id="KW-0804">Transcription</keyword>
<dbReference type="PANTHER" id="PTHR43547">
    <property type="entry name" value="TWO-COMPONENT HISTIDINE KINASE"/>
    <property type="match status" value="1"/>
</dbReference>
<dbReference type="InterPro" id="IPR005467">
    <property type="entry name" value="His_kinase_dom"/>
</dbReference>
<dbReference type="InterPro" id="IPR001789">
    <property type="entry name" value="Sig_transdc_resp-reg_receiver"/>
</dbReference>
<keyword evidence="13" id="KW-1185">Reference proteome</keyword>
<dbReference type="InterPro" id="IPR018060">
    <property type="entry name" value="HTH_AraC"/>
</dbReference>
<feature type="modified residue" description="4-aspartylphosphate" evidence="7">
    <location>
        <position position="1164"/>
    </location>
</feature>
<dbReference type="CDD" id="cd17574">
    <property type="entry name" value="REC_OmpR"/>
    <property type="match status" value="1"/>
</dbReference>
<dbReference type="SUPFAM" id="SSF63829">
    <property type="entry name" value="Calcium-dependent phosphotriesterase"/>
    <property type="match status" value="3"/>
</dbReference>
<dbReference type="EMBL" id="FZOQ01000025">
    <property type="protein sequence ID" value="SNT11732.1"/>
    <property type="molecule type" value="Genomic_DNA"/>
</dbReference>
<dbReference type="Pfam" id="PF00512">
    <property type="entry name" value="HisKA"/>
    <property type="match status" value="1"/>
</dbReference>
<dbReference type="InterPro" id="IPR011006">
    <property type="entry name" value="CheY-like_superfamily"/>
</dbReference>
<name>A0A239K222_9BACT</name>
<dbReference type="GO" id="GO:0043565">
    <property type="term" value="F:sequence-specific DNA binding"/>
    <property type="evidence" value="ECO:0007669"/>
    <property type="project" value="InterPro"/>
</dbReference>
<evidence type="ECO:0000313" key="13">
    <source>
        <dbReference type="Proteomes" id="UP000198432"/>
    </source>
</evidence>
<dbReference type="InterPro" id="IPR009057">
    <property type="entry name" value="Homeodomain-like_sf"/>
</dbReference>
<dbReference type="Gene3D" id="1.10.10.60">
    <property type="entry name" value="Homeodomain-like"/>
    <property type="match status" value="2"/>
</dbReference>
<dbReference type="PROSITE" id="PS00041">
    <property type="entry name" value="HTH_ARAC_FAMILY_1"/>
    <property type="match status" value="1"/>
</dbReference>
<gene>
    <name evidence="12" type="ORF">SAMN06296052_12531</name>
</gene>
<evidence type="ECO:0000313" key="12">
    <source>
        <dbReference type="EMBL" id="SNT11732.1"/>
    </source>
</evidence>
<evidence type="ECO:0000256" key="8">
    <source>
        <dbReference type="SAM" id="SignalP"/>
    </source>
</evidence>
<feature type="domain" description="HTH araC/xylS-type" evidence="9">
    <location>
        <begin position="1265"/>
        <end position="1364"/>
    </location>
</feature>
<dbReference type="Pfam" id="PF00072">
    <property type="entry name" value="Response_reg"/>
    <property type="match status" value="1"/>
</dbReference>
<keyword evidence="4" id="KW-0805">Transcription regulation</keyword>
<accession>A0A239K222</accession>